<dbReference type="EMBL" id="MK231067">
    <property type="protein sequence ID" value="QED42926.1"/>
    <property type="molecule type" value="Genomic_RNA"/>
</dbReference>
<dbReference type="GO" id="GO:0016556">
    <property type="term" value="P:mRNA modification"/>
    <property type="evidence" value="ECO:0007669"/>
    <property type="project" value="InterPro"/>
</dbReference>
<evidence type="ECO:0000313" key="8">
    <source>
        <dbReference type="EMBL" id="QED42926.1"/>
    </source>
</evidence>
<feature type="domain" description="Alphavirus-like MT" evidence="7">
    <location>
        <begin position="62"/>
        <end position="234"/>
    </location>
</feature>
<dbReference type="InterPro" id="IPR002588">
    <property type="entry name" value="Alphavirus-like_MT_dom"/>
</dbReference>
<organism evidence="8">
    <name type="scientific">Leucocoprinus gammaflexivirus B</name>
    <dbReference type="NCBI Taxonomy" id="2592758"/>
    <lineage>
        <taxon>Viruses</taxon>
        <taxon>Riboviria</taxon>
        <taxon>Orthornavirae</taxon>
        <taxon>Kitrinoviricota</taxon>
        <taxon>Alsuviricetes</taxon>
        <taxon>Tymovirales</taxon>
        <taxon>Gammaflexiviridae</taxon>
    </lineage>
</organism>
<dbReference type="Pfam" id="PF01660">
    <property type="entry name" value="Vmethyltransf"/>
    <property type="match status" value="1"/>
</dbReference>
<evidence type="ECO:0000256" key="4">
    <source>
        <dbReference type="ARBA" id="ARBA00022840"/>
    </source>
</evidence>
<evidence type="ECO:0000256" key="3">
    <source>
        <dbReference type="ARBA" id="ARBA00022801"/>
    </source>
</evidence>
<dbReference type="PROSITE" id="PS50802">
    <property type="entry name" value="OTU"/>
    <property type="match status" value="1"/>
</dbReference>
<dbReference type="GO" id="GO:0006396">
    <property type="term" value="P:RNA processing"/>
    <property type="evidence" value="ECO:0007669"/>
    <property type="project" value="InterPro"/>
</dbReference>
<dbReference type="GO" id="GO:0005524">
    <property type="term" value="F:ATP binding"/>
    <property type="evidence" value="ECO:0007669"/>
    <property type="project" value="UniProtKB-KW"/>
</dbReference>
<evidence type="ECO:0000256" key="1">
    <source>
        <dbReference type="ARBA" id="ARBA00022679"/>
    </source>
</evidence>
<feature type="region of interest" description="Disordered" evidence="5">
    <location>
        <begin position="1519"/>
        <end position="1538"/>
    </location>
</feature>
<keyword evidence="4" id="KW-0067">ATP-binding</keyword>
<protein>
    <submittedName>
        <fullName evidence="8">Putative RdRp</fullName>
    </submittedName>
</protein>
<feature type="region of interest" description="Disordered" evidence="5">
    <location>
        <begin position="643"/>
        <end position="681"/>
    </location>
</feature>
<keyword evidence="1" id="KW-0808">Transferase</keyword>
<dbReference type="InterPro" id="IPR027351">
    <property type="entry name" value="(+)RNA_virus_helicase_core_dom"/>
</dbReference>
<evidence type="ECO:0000256" key="5">
    <source>
        <dbReference type="SAM" id="MobiDB-lite"/>
    </source>
</evidence>
<sequence>MSAPNPLSRSYNKVTVTEHRFNLEVDHMVEYRRSRKYISRYSTFQLTNEGVRHLQNLGIPTDPDAPSSHSHPTSKTLENYMLRVVIPPLLNGRPWNAMFTKVRKFKQLLTDAPPLTGHQPTLTNYAITPKDLTRYGQCPSPPISSPPSGLLFVHDALHFASPYDVIKMFLSQPGLTEIVASVIVPPGLLMGSPRGSTPLYSYQVRGDFFEYAPDGIWQEHYDQPLSSTWLLKYGLIRSSQLNLQISCLWSMDSVHVISINRRVLPQPHHSYATIPDHVVLSPPTGFFPNQSIAFFPKAMVEFAFQYCLTSKADTPQKVLARLTMWAGEHNCKDTPIADLNRLSHYSLLMAKNSPEFWDNYLPYSRPYHLITRNPISRKLRQQANYLNHLAQAQAFDHYTLPPARTKLHYATLYLNGHHQDTLLTTGKDMPPIPTDYAGALQSLLFRAEDKPKLHHNADQGVSHSDGATHIADYAALKYTAGSPTNKQEAINTFPNTRSLTHKLLGKFLYLLYGAILPNIIRRATPPLKYLMHKVLLLLTRTVKRVPVPSLMVITPTCHIAWLLIQLVPPLFNYIHRALHNRGTAVIRPIIHRIIGTHHRLVQLDLAVHDLIHPRVVTTDYYIDPIKHIYHAEHLTDEEKPILNLQPQPHDAPSEPSDLSLPPSLPPPFKVHPDDKSLPNSVTTTTAMRKGTSIHRSLADNGGNCPLNAAEEFPKGTTLHLHGSDHPPPMYLTCLLAQHSLQAIILADPPNEDPTWENEYTISCGYSTKVTDEGLSIQLPIDNPTIMYDDTQDEITIQQSLDGITNRYREEILPPFLTHRITRSLEGLRTLIEAAHQNGDCYTHHLITPFTELPEDMHCATHGTNIMPIKSKDGFYLTCELATFPAENQSLPVQPEPVVLTNNPPQPGAPTDLTTLPPHLKISKSKGDGLCGAHTVARLNKESVLDVIANMKNWLHDQGFPTRLADEWWSLDMVCSAIKIPFSLYGEIPHDLLRSVSQQHSLYSADSPYGVMFSHNHYDAVVPKVTGGLTNKNVTGGEMLTPSSHDETPHSTNTAPPPPTSTNTCLLDSITHLTLLPREKIWEMMVPILGDKAAHFSARPYPLPLTVLHALSEQMQFGVRLIHPGGITLIGPSPHTNLYFAHGHYSPEALPVLQDRTHHVPPPLGDNGKLSHLSLAQRLILANRNHFGYYTPNAKRGGYLVKAIAGHHMGTYLKNQRTWQDITKTLTDNPPRSTLRPIPVCGRLGVGGSGKTFTIATLLRDDILHNPESETWTIVVGTENLRASLSKDVNNPSGKGYRIKTWEKALSEPLARILILDDVSVLPCSLDLMLLLNPQVELIVFTGDPAQNMFIPPSNCPNREDMVNPMRLLKEFACEYLTTSHRLSATLGAQLGIPATGPLKGTLRHSRFSMAPIITSTPGAVESLRHGGRVAYTSLSSQGSTIHGDVVFQLDNNMINYNNSTFYTALTRSTRNVFLCHANERTQNMQGCISPIGRALVTFMTSSSTTPLRDAISQHIRNSTPTHLQDPLSLPGQAPPPLKDLLHYPMPGWLLE</sequence>
<dbReference type="InterPro" id="IPR003323">
    <property type="entry name" value="OTU_dom"/>
</dbReference>
<proteinExistence type="predicted"/>
<dbReference type="PROSITE" id="PS51743">
    <property type="entry name" value="ALPHAVIRUS_MT"/>
    <property type="match status" value="1"/>
</dbReference>
<dbReference type="InterPro" id="IPR027417">
    <property type="entry name" value="P-loop_NTPase"/>
</dbReference>
<feature type="domain" description="OTU" evidence="6">
    <location>
        <begin position="919"/>
        <end position="1023"/>
    </location>
</feature>
<dbReference type="Pfam" id="PF01443">
    <property type="entry name" value="Viral_helicase1"/>
    <property type="match status" value="1"/>
</dbReference>
<dbReference type="GO" id="GO:0008174">
    <property type="term" value="F:mRNA methyltransferase activity"/>
    <property type="evidence" value="ECO:0007669"/>
    <property type="project" value="UniProtKB-UniRule"/>
</dbReference>
<feature type="region of interest" description="Disordered" evidence="5">
    <location>
        <begin position="1033"/>
        <end position="1062"/>
    </location>
</feature>
<dbReference type="GO" id="GO:0003723">
    <property type="term" value="F:RNA binding"/>
    <property type="evidence" value="ECO:0007669"/>
    <property type="project" value="InterPro"/>
</dbReference>
<name>A0A7G3W8V1_9VIRU</name>
<evidence type="ECO:0000256" key="2">
    <source>
        <dbReference type="ARBA" id="ARBA00022741"/>
    </source>
</evidence>
<reference evidence="8" key="1">
    <citation type="submission" date="2018-11" db="EMBL/GenBank/DDBJ databases">
        <authorList>
            <person name="Jo Y."/>
            <person name="Cho W.K."/>
        </authorList>
    </citation>
    <scope>NUCLEOTIDE SEQUENCE</scope>
    <source>
        <strain evidence="8">Won</strain>
    </source>
</reference>
<dbReference type="Gene3D" id="3.40.50.300">
    <property type="entry name" value="P-loop containing nucleotide triphosphate hydrolases"/>
    <property type="match status" value="1"/>
</dbReference>
<accession>A0A7G3W8V1</accession>
<evidence type="ECO:0000259" key="6">
    <source>
        <dbReference type="PROSITE" id="PS50802"/>
    </source>
</evidence>
<keyword evidence="3" id="KW-0378">Hydrolase</keyword>
<keyword evidence="2" id="KW-0547">Nucleotide-binding</keyword>
<evidence type="ECO:0000259" key="7">
    <source>
        <dbReference type="PROSITE" id="PS51743"/>
    </source>
</evidence>
<dbReference type="GO" id="GO:0016787">
    <property type="term" value="F:hydrolase activity"/>
    <property type="evidence" value="ECO:0007669"/>
    <property type="project" value="UniProtKB-KW"/>
</dbReference>